<evidence type="ECO:0000256" key="2">
    <source>
        <dbReference type="ARBA" id="ARBA00023315"/>
    </source>
</evidence>
<dbReference type="Proteomes" id="UP001196870">
    <property type="component" value="Unassembled WGS sequence"/>
</dbReference>
<dbReference type="SUPFAM" id="SSF55729">
    <property type="entry name" value="Acyl-CoA N-acyltransferases (Nat)"/>
    <property type="match status" value="1"/>
</dbReference>
<dbReference type="EMBL" id="JAAGBB010000011">
    <property type="protein sequence ID" value="MBR0664941.1"/>
    <property type="molecule type" value="Genomic_DNA"/>
</dbReference>
<gene>
    <name evidence="4" type="ORF">GXW71_11310</name>
</gene>
<dbReference type="PANTHER" id="PTHR43877:SF2">
    <property type="entry name" value="AMINOALKYLPHOSPHONATE N-ACETYLTRANSFERASE-RELATED"/>
    <property type="match status" value="1"/>
</dbReference>
<dbReference type="RefSeq" id="WP_211852608.1">
    <property type="nucleotide sequence ID" value="NZ_JAAGBB010000011.1"/>
</dbReference>
<dbReference type="InterPro" id="IPR050832">
    <property type="entry name" value="Bact_Acetyltransf"/>
</dbReference>
<sequence length="148" mass="15806">MIIRPASAADAGIVAGFVDALLVELSGAPSRPEARLRMAAELLAGDDRVFGFLAFAGEAPVGVIMLAESVAIYAGGAFGVITELYVVPEQRSAGVAKRLVAAALDFGRSRSWGRVEVGAPHQPAWERSFRFYLREGFTEVGPRLKFLL</sequence>
<dbReference type="CDD" id="cd04301">
    <property type="entry name" value="NAT_SF"/>
    <property type="match status" value="1"/>
</dbReference>
<organism evidence="4 5">
    <name type="scientific">Plastoroseomonas hellenica</name>
    <dbReference type="NCBI Taxonomy" id="2687306"/>
    <lineage>
        <taxon>Bacteria</taxon>
        <taxon>Pseudomonadati</taxon>
        <taxon>Pseudomonadota</taxon>
        <taxon>Alphaproteobacteria</taxon>
        <taxon>Acetobacterales</taxon>
        <taxon>Acetobacteraceae</taxon>
        <taxon>Plastoroseomonas</taxon>
    </lineage>
</organism>
<dbReference type="InterPro" id="IPR016181">
    <property type="entry name" value="Acyl_CoA_acyltransferase"/>
</dbReference>
<dbReference type="PANTHER" id="PTHR43877">
    <property type="entry name" value="AMINOALKYLPHOSPHONATE N-ACETYLTRANSFERASE-RELATED-RELATED"/>
    <property type="match status" value="1"/>
</dbReference>
<dbReference type="PROSITE" id="PS51186">
    <property type="entry name" value="GNAT"/>
    <property type="match status" value="1"/>
</dbReference>
<proteinExistence type="predicted"/>
<evidence type="ECO:0000256" key="1">
    <source>
        <dbReference type="ARBA" id="ARBA00022679"/>
    </source>
</evidence>
<evidence type="ECO:0000259" key="3">
    <source>
        <dbReference type="PROSITE" id="PS51186"/>
    </source>
</evidence>
<protein>
    <submittedName>
        <fullName evidence="4">GNAT family N-acetyltransferase</fullName>
    </submittedName>
</protein>
<keyword evidence="1" id="KW-0808">Transferase</keyword>
<feature type="domain" description="N-acetyltransferase" evidence="3">
    <location>
        <begin position="1"/>
        <end position="148"/>
    </location>
</feature>
<name>A0ABS5EXB6_9PROT</name>
<accession>A0ABS5EXB6</accession>
<dbReference type="Pfam" id="PF00583">
    <property type="entry name" value="Acetyltransf_1"/>
    <property type="match status" value="1"/>
</dbReference>
<keyword evidence="5" id="KW-1185">Reference proteome</keyword>
<evidence type="ECO:0000313" key="4">
    <source>
        <dbReference type="EMBL" id="MBR0664941.1"/>
    </source>
</evidence>
<comment type="caution">
    <text evidence="4">The sequence shown here is derived from an EMBL/GenBank/DDBJ whole genome shotgun (WGS) entry which is preliminary data.</text>
</comment>
<keyword evidence="2" id="KW-0012">Acyltransferase</keyword>
<dbReference type="InterPro" id="IPR000182">
    <property type="entry name" value="GNAT_dom"/>
</dbReference>
<dbReference type="Gene3D" id="3.40.630.30">
    <property type="match status" value="1"/>
</dbReference>
<evidence type="ECO:0000313" key="5">
    <source>
        <dbReference type="Proteomes" id="UP001196870"/>
    </source>
</evidence>
<reference evidence="5" key="1">
    <citation type="journal article" date="2021" name="Syst. Appl. Microbiol.">
        <title>Roseomonas hellenica sp. nov., isolated from roots of wild-growing Alkanna tinctoria.</title>
        <authorList>
            <person name="Rat A."/>
            <person name="Naranjo H.D."/>
            <person name="Lebbe L."/>
            <person name="Cnockaert M."/>
            <person name="Krigas N."/>
            <person name="Grigoriadou K."/>
            <person name="Maloupa E."/>
            <person name="Willems A."/>
        </authorList>
    </citation>
    <scope>NUCLEOTIDE SEQUENCE [LARGE SCALE GENOMIC DNA]</scope>
    <source>
        <strain evidence="5">LMG 31523</strain>
    </source>
</reference>